<evidence type="ECO:0000313" key="1">
    <source>
        <dbReference type="EMBL" id="KKN45719.1"/>
    </source>
</evidence>
<protein>
    <submittedName>
        <fullName evidence="1">Uncharacterized protein</fullName>
    </submittedName>
</protein>
<organism evidence="1">
    <name type="scientific">marine sediment metagenome</name>
    <dbReference type="NCBI Taxonomy" id="412755"/>
    <lineage>
        <taxon>unclassified sequences</taxon>
        <taxon>metagenomes</taxon>
        <taxon>ecological metagenomes</taxon>
    </lineage>
</organism>
<sequence>MPRRMIREGIKIIDIEEAESLNYNKFVTFCPICGGMVLVETQEDDTLKSTCETRDCVVNRR</sequence>
<comment type="caution">
    <text evidence="1">The sequence shown here is derived from an EMBL/GenBank/DDBJ whole genome shotgun (WGS) entry which is preliminary data.</text>
</comment>
<gene>
    <name evidence="1" type="ORF">LCGC14_0680370</name>
</gene>
<name>A0A0F9QTC5_9ZZZZ</name>
<proteinExistence type="predicted"/>
<accession>A0A0F9QTC5</accession>
<reference evidence="1" key="1">
    <citation type="journal article" date="2015" name="Nature">
        <title>Complex archaea that bridge the gap between prokaryotes and eukaryotes.</title>
        <authorList>
            <person name="Spang A."/>
            <person name="Saw J.H."/>
            <person name="Jorgensen S.L."/>
            <person name="Zaremba-Niedzwiedzka K."/>
            <person name="Martijn J."/>
            <person name="Lind A.E."/>
            <person name="van Eijk R."/>
            <person name="Schleper C."/>
            <person name="Guy L."/>
            <person name="Ettema T.J."/>
        </authorList>
    </citation>
    <scope>NUCLEOTIDE SEQUENCE</scope>
</reference>
<dbReference type="AlphaFoldDB" id="A0A0F9QTC5"/>
<dbReference type="EMBL" id="LAZR01001371">
    <property type="protein sequence ID" value="KKN45719.1"/>
    <property type="molecule type" value="Genomic_DNA"/>
</dbReference>